<accession>A0AAD7LX71</accession>
<proteinExistence type="inferred from homology"/>
<evidence type="ECO:0000256" key="1">
    <source>
        <dbReference type="ARBA" id="ARBA00009592"/>
    </source>
</evidence>
<dbReference type="InterPro" id="IPR032675">
    <property type="entry name" value="LRR_dom_sf"/>
</dbReference>
<evidence type="ECO:0000256" key="3">
    <source>
        <dbReference type="ARBA" id="ARBA00022737"/>
    </source>
</evidence>
<keyword evidence="4" id="KW-0418">Kinase</keyword>
<dbReference type="GO" id="GO:0016301">
    <property type="term" value="F:kinase activity"/>
    <property type="evidence" value="ECO:0007669"/>
    <property type="project" value="UniProtKB-KW"/>
</dbReference>
<keyword evidence="4" id="KW-0675">Receptor</keyword>
<sequence length="104" mass="11581">MKAFANLVFPNTILNVLPEESLQVKGESMEHGIITSVTQGAMPGQIPISFPNLRQIESLDLSFDNLNGRIPPQLTQLRALAVFRVHTTIYQVQPLTADQFSTFQ</sequence>
<evidence type="ECO:0000313" key="4">
    <source>
        <dbReference type="EMBL" id="KAJ7965947.1"/>
    </source>
</evidence>
<keyword evidence="4" id="KW-0808">Transferase</keyword>
<dbReference type="EMBL" id="JARAOO010000006">
    <property type="protein sequence ID" value="KAJ7965947.1"/>
    <property type="molecule type" value="Genomic_DNA"/>
</dbReference>
<dbReference type="InterPro" id="IPR051502">
    <property type="entry name" value="RLP_Defense_Trigger"/>
</dbReference>
<keyword evidence="5" id="KW-1185">Reference proteome</keyword>
<organism evidence="4 5">
    <name type="scientific">Quillaja saponaria</name>
    <name type="common">Soap bark tree</name>
    <dbReference type="NCBI Taxonomy" id="32244"/>
    <lineage>
        <taxon>Eukaryota</taxon>
        <taxon>Viridiplantae</taxon>
        <taxon>Streptophyta</taxon>
        <taxon>Embryophyta</taxon>
        <taxon>Tracheophyta</taxon>
        <taxon>Spermatophyta</taxon>
        <taxon>Magnoliopsida</taxon>
        <taxon>eudicotyledons</taxon>
        <taxon>Gunneridae</taxon>
        <taxon>Pentapetalae</taxon>
        <taxon>rosids</taxon>
        <taxon>fabids</taxon>
        <taxon>Fabales</taxon>
        <taxon>Quillajaceae</taxon>
        <taxon>Quillaja</taxon>
    </lineage>
</organism>
<dbReference type="AlphaFoldDB" id="A0AAD7LX71"/>
<protein>
    <submittedName>
        <fullName evidence="4">Receptor-like protein kinase</fullName>
    </submittedName>
</protein>
<reference evidence="4" key="1">
    <citation type="journal article" date="2023" name="Science">
        <title>Elucidation of the pathway for biosynthesis of saponin adjuvants from the soapbark tree.</title>
        <authorList>
            <person name="Reed J."/>
            <person name="Orme A."/>
            <person name="El-Demerdash A."/>
            <person name="Owen C."/>
            <person name="Martin L.B.B."/>
            <person name="Misra R.C."/>
            <person name="Kikuchi S."/>
            <person name="Rejzek M."/>
            <person name="Martin A.C."/>
            <person name="Harkess A."/>
            <person name="Leebens-Mack J."/>
            <person name="Louveau T."/>
            <person name="Stephenson M.J."/>
            <person name="Osbourn A."/>
        </authorList>
    </citation>
    <scope>NUCLEOTIDE SEQUENCE</scope>
    <source>
        <strain evidence="4">S10</strain>
    </source>
</reference>
<dbReference type="KEGG" id="qsa:O6P43_015501"/>
<comment type="caution">
    <text evidence="4">The sequence shown here is derived from an EMBL/GenBank/DDBJ whole genome shotgun (WGS) entry which is preliminary data.</text>
</comment>
<dbReference type="SUPFAM" id="SSF52058">
    <property type="entry name" value="L domain-like"/>
    <property type="match status" value="1"/>
</dbReference>
<keyword evidence="3" id="KW-0677">Repeat</keyword>
<name>A0AAD7LX71_QUISA</name>
<evidence type="ECO:0000313" key="5">
    <source>
        <dbReference type="Proteomes" id="UP001163823"/>
    </source>
</evidence>
<evidence type="ECO:0000256" key="2">
    <source>
        <dbReference type="ARBA" id="ARBA00022614"/>
    </source>
</evidence>
<dbReference type="PANTHER" id="PTHR48062:SF21">
    <property type="entry name" value="RECEPTOR-LIKE PROTEIN 12"/>
    <property type="match status" value="1"/>
</dbReference>
<dbReference type="PANTHER" id="PTHR48062">
    <property type="entry name" value="RECEPTOR-LIKE PROTEIN 14"/>
    <property type="match status" value="1"/>
</dbReference>
<comment type="similarity">
    <text evidence="1">Belongs to the RLP family.</text>
</comment>
<gene>
    <name evidence="4" type="ORF">O6P43_015501</name>
</gene>
<dbReference type="Gene3D" id="3.80.10.10">
    <property type="entry name" value="Ribonuclease Inhibitor"/>
    <property type="match status" value="1"/>
</dbReference>
<dbReference type="Proteomes" id="UP001163823">
    <property type="component" value="Chromosome 6"/>
</dbReference>
<keyword evidence="2" id="KW-0433">Leucine-rich repeat</keyword>